<evidence type="ECO:0000313" key="3">
    <source>
        <dbReference type="Proteomes" id="UP000606396"/>
    </source>
</evidence>
<sequence length="344" mass="39596">MSYTKKETSKFELQISSYFEHQHKTYKTYLIIVFLCLFLGLSTHLILGFCLVGRYIIGTEDWISVAQKHKKNKALSVLGNKILIVAGSNALFGISAETISQEIGIPTVNLAIHAGLDIKYILDDAKKTIAEGDIVLLPLEYSAYMWDGEISNTYLKHVLSNDPEYFHSLSTVEKFNHILKISNTDIVLSLFMNNIRQDVFSDLHKTLKTKCYTGFSFNGFGDELCNIGGKALDTLPVQFDIGENYKIDSHGIIEDFLNWCKHKKVKVLALYPVMQQKEQYHQNKYQLFFDDIKKYYQHHKIPLLGDPYQATLQHNLMFDTHYHPNDIGRKIRTQQVISLIKPYI</sequence>
<dbReference type="Proteomes" id="UP000606396">
    <property type="component" value="Unassembled WGS sequence"/>
</dbReference>
<protein>
    <recommendedName>
        <fullName evidence="4">SGNH hydrolase-type esterase domain-containing protein</fullName>
    </recommendedName>
</protein>
<dbReference type="EMBL" id="JACJTC010000014">
    <property type="protein sequence ID" value="MBD2613430.1"/>
    <property type="molecule type" value="Genomic_DNA"/>
</dbReference>
<keyword evidence="1" id="KW-1133">Transmembrane helix</keyword>
<gene>
    <name evidence="2" type="ORF">H6G94_19495</name>
</gene>
<dbReference type="RefSeq" id="WP_190950705.1">
    <property type="nucleotide sequence ID" value="NZ_JACJTC010000014.1"/>
</dbReference>
<accession>A0ABR8HEG3</accession>
<evidence type="ECO:0000256" key="1">
    <source>
        <dbReference type="SAM" id="Phobius"/>
    </source>
</evidence>
<organism evidence="2 3">
    <name type="scientific">Nostoc punctiforme FACHB-252</name>
    <dbReference type="NCBI Taxonomy" id="1357509"/>
    <lineage>
        <taxon>Bacteria</taxon>
        <taxon>Bacillati</taxon>
        <taxon>Cyanobacteriota</taxon>
        <taxon>Cyanophyceae</taxon>
        <taxon>Nostocales</taxon>
        <taxon>Nostocaceae</taxon>
        <taxon>Nostoc</taxon>
    </lineage>
</organism>
<evidence type="ECO:0000313" key="2">
    <source>
        <dbReference type="EMBL" id="MBD2613430.1"/>
    </source>
</evidence>
<reference evidence="2 3" key="1">
    <citation type="journal article" date="2020" name="ISME J.">
        <title>Comparative genomics reveals insights into cyanobacterial evolution and habitat adaptation.</title>
        <authorList>
            <person name="Chen M.Y."/>
            <person name="Teng W.K."/>
            <person name="Zhao L."/>
            <person name="Hu C.X."/>
            <person name="Zhou Y.K."/>
            <person name="Han B.P."/>
            <person name="Song L.R."/>
            <person name="Shu W.S."/>
        </authorList>
    </citation>
    <scope>NUCLEOTIDE SEQUENCE [LARGE SCALE GENOMIC DNA]</scope>
    <source>
        <strain evidence="2 3">FACHB-252</strain>
    </source>
</reference>
<feature type="transmembrane region" description="Helical" evidence="1">
    <location>
        <begin position="78"/>
        <end position="96"/>
    </location>
</feature>
<keyword evidence="1" id="KW-0472">Membrane</keyword>
<feature type="transmembrane region" description="Helical" evidence="1">
    <location>
        <begin position="29"/>
        <end position="57"/>
    </location>
</feature>
<name>A0ABR8HEG3_NOSPU</name>
<comment type="caution">
    <text evidence="2">The sequence shown here is derived from an EMBL/GenBank/DDBJ whole genome shotgun (WGS) entry which is preliminary data.</text>
</comment>
<evidence type="ECO:0008006" key="4">
    <source>
        <dbReference type="Google" id="ProtNLM"/>
    </source>
</evidence>
<keyword evidence="1" id="KW-0812">Transmembrane</keyword>
<proteinExistence type="predicted"/>
<keyword evidence="3" id="KW-1185">Reference proteome</keyword>